<feature type="transmembrane region" description="Helical" evidence="6">
    <location>
        <begin position="49"/>
        <end position="69"/>
    </location>
</feature>
<evidence type="ECO:0000313" key="8">
    <source>
        <dbReference type="EMBL" id="MDS1271428.1"/>
    </source>
</evidence>
<name>A0ABU2H818_9ACTN</name>
<reference evidence="9" key="1">
    <citation type="submission" date="2023-07" db="EMBL/GenBank/DDBJ databases">
        <title>Novel species in the genus Lipingzhangella isolated from Sambhar Salt Lake.</title>
        <authorList>
            <person name="Jiya N."/>
            <person name="Kajale S."/>
            <person name="Sharma A."/>
        </authorList>
    </citation>
    <scope>NUCLEOTIDE SEQUENCE [LARGE SCALE GENOMIC DNA]</scope>
    <source>
        <strain evidence="9">LS1_29</strain>
    </source>
</reference>
<proteinExistence type="predicted"/>
<evidence type="ECO:0000256" key="1">
    <source>
        <dbReference type="ARBA" id="ARBA00004651"/>
    </source>
</evidence>
<comment type="caution">
    <text evidence="8">The sequence shown here is derived from an EMBL/GenBank/DDBJ whole genome shotgun (WGS) entry which is preliminary data.</text>
</comment>
<keyword evidence="5 6" id="KW-0472">Membrane</keyword>
<keyword evidence="2" id="KW-1003">Cell membrane</keyword>
<organism evidence="8 9">
    <name type="scientific">Lipingzhangella rawalii</name>
    <dbReference type="NCBI Taxonomy" id="2055835"/>
    <lineage>
        <taxon>Bacteria</taxon>
        <taxon>Bacillati</taxon>
        <taxon>Actinomycetota</taxon>
        <taxon>Actinomycetes</taxon>
        <taxon>Streptosporangiales</taxon>
        <taxon>Nocardiopsidaceae</taxon>
        <taxon>Lipingzhangella</taxon>
    </lineage>
</organism>
<dbReference type="InterPro" id="IPR027379">
    <property type="entry name" value="CLS_N"/>
</dbReference>
<keyword evidence="4 6" id="KW-1133">Transmembrane helix</keyword>
<sequence>MDEARDLMAGLAVVIGILGILLALAVVVLIIAALISILMYRGLTGGGKLLWILVVLYFPVLGSVAWFVVGKKGYLNQALGIEPGPAQREPLQQGHGTS</sequence>
<comment type="subcellular location">
    <subcellularLocation>
        <location evidence="1">Cell membrane</location>
        <topology evidence="1">Multi-pass membrane protein</topology>
    </subcellularLocation>
</comment>
<evidence type="ECO:0000256" key="3">
    <source>
        <dbReference type="ARBA" id="ARBA00022692"/>
    </source>
</evidence>
<keyword evidence="3 6" id="KW-0812">Transmembrane</keyword>
<dbReference type="Proteomes" id="UP001250214">
    <property type="component" value="Unassembled WGS sequence"/>
</dbReference>
<gene>
    <name evidence="8" type="ORF">RIF23_14095</name>
</gene>
<keyword evidence="9" id="KW-1185">Reference proteome</keyword>
<feature type="transmembrane region" description="Helical" evidence="6">
    <location>
        <begin position="7"/>
        <end position="37"/>
    </location>
</feature>
<accession>A0ABU2H818</accession>
<dbReference type="EMBL" id="JAVLVT010000006">
    <property type="protein sequence ID" value="MDS1271428.1"/>
    <property type="molecule type" value="Genomic_DNA"/>
</dbReference>
<feature type="domain" description="Cardiolipin synthase N-terminal" evidence="7">
    <location>
        <begin position="28"/>
        <end position="70"/>
    </location>
</feature>
<evidence type="ECO:0000256" key="6">
    <source>
        <dbReference type="SAM" id="Phobius"/>
    </source>
</evidence>
<protein>
    <submittedName>
        <fullName evidence="8">PLDc N-terminal domain-containing protein</fullName>
    </submittedName>
</protein>
<dbReference type="Pfam" id="PF13396">
    <property type="entry name" value="PLDc_N"/>
    <property type="match status" value="1"/>
</dbReference>
<evidence type="ECO:0000313" key="9">
    <source>
        <dbReference type="Proteomes" id="UP001250214"/>
    </source>
</evidence>
<dbReference type="RefSeq" id="WP_310912989.1">
    <property type="nucleotide sequence ID" value="NZ_JAVLVT010000006.1"/>
</dbReference>
<evidence type="ECO:0000256" key="2">
    <source>
        <dbReference type="ARBA" id="ARBA00022475"/>
    </source>
</evidence>
<evidence type="ECO:0000259" key="7">
    <source>
        <dbReference type="Pfam" id="PF13396"/>
    </source>
</evidence>
<evidence type="ECO:0000256" key="5">
    <source>
        <dbReference type="ARBA" id="ARBA00023136"/>
    </source>
</evidence>
<evidence type="ECO:0000256" key="4">
    <source>
        <dbReference type="ARBA" id="ARBA00022989"/>
    </source>
</evidence>